<keyword evidence="5" id="KW-0560">Oxidoreductase</keyword>
<keyword evidence="3" id="KW-0285">Flavoprotein</keyword>
<dbReference type="PANTHER" id="PTHR42784">
    <property type="entry name" value="PYRANOSE 2-OXIDASE"/>
    <property type="match status" value="1"/>
</dbReference>
<dbReference type="Pfam" id="PF05199">
    <property type="entry name" value="GMC_oxred_C"/>
    <property type="match status" value="1"/>
</dbReference>
<dbReference type="RefSeq" id="WP_131408458.1">
    <property type="nucleotide sequence ID" value="NZ_SJTG01000002.1"/>
</dbReference>
<comment type="similarity">
    <text evidence="2">Belongs to the GMC oxidoreductase family.</text>
</comment>
<dbReference type="PANTHER" id="PTHR42784:SF1">
    <property type="entry name" value="PYRANOSE 2-OXIDASE"/>
    <property type="match status" value="1"/>
</dbReference>
<organism evidence="7 8">
    <name type="scientific">Dyella soli</name>
    <dbReference type="NCBI Taxonomy" id="522319"/>
    <lineage>
        <taxon>Bacteria</taxon>
        <taxon>Pseudomonadati</taxon>
        <taxon>Pseudomonadota</taxon>
        <taxon>Gammaproteobacteria</taxon>
        <taxon>Lysobacterales</taxon>
        <taxon>Rhodanobacteraceae</taxon>
        <taxon>Dyella</taxon>
    </lineage>
</organism>
<reference evidence="7 8" key="1">
    <citation type="submission" date="2019-02" db="EMBL/GenBank/DDBJ databases">
        <title>Dyella amyloliquefaciens sp. nov., isolated from forest soil.</title>
        <authorList>
            <person name="Gao Z.-H."/>
            <person name="Qiu L.-H."/>
        </authorList>
    </citation>
    <scope>NUCLEOTIDE SEQUENCE [LARGE SCALE GENOMIC DNA]</scope>
    <source>
        <strain evidence="7 8">KACC 12747</strain>
    </source>
</reference>
<evidence type="ECO:0000256" key="1">
    <source>
        <dbReference type="ARBA" id="ARBA00001974"/>
    </source>
</evidence>
<evidence type="ECO:0000256" key="4">
    <source>
        <dbReference type="ARBA" id="ARBA00022827"/>
    </source>
</evidence>
<evidence type="ECO:0000256" key="5">
    <source>
        <dbReference type="ARBA" id="ARBA00023002"/>
    </source>
</evidence>
<evidence type="ECO:0000313" key="7">
    <source>
        <dbReference type="EMBL" id="TCI10440.1"/>
    </source>
</evidence>
<feature type="domain" description="Glucose-methanol-choline oxidoreductase C-terminal" evidence="6">
    <location>
        <begin position="411"/>
        <end position="536"/>
    </location>
</feature>
<dbReference type="AlphaFoldDB" id="A0A4R0YVR7"/>
<evidence type="ECO:0000256" key="2">
    <source>
        <dbReference type="ARBA" id="ARBA00010790"/>
    </source>
</evidence>
<proteinExistence type="inferred from homology"/>
<comment type="caution">
    <text evidence="7">The sequence shown here is derived from an EMBL/GenBank/DDBJ whole genome shotgun (WGS) entry which is preliminary data.</text>
</comment>
<evidence type="ECO:0000256" key="3">
    <source>
        <dbReference type="ARBA" id="ARBA00022630"/>
    </source>
</evidence>
<evidence type="ECO:0000313" key="8">
    <source>
        <dbReference type="Proteomes" id="UP000291822"/>
    </source>
</evidence>
<dbReference type="InterPro" id="IPR007867">
    <property type="entry name" value="GMC_OxRtase_C"/>
</dbReference>
<dbReference type="GO" id="GO:0016614">
    <property type="term" value="F:oxidoreductase activity, acting on CH-OH group of donors"/>
    <property type="evidence" value="ECO:0007669"/>
    <property type="project" value="InterPro"/>
</dbReference>
<keyword evidence="4" id="KW-0274">FAD</keyword>
<dbReference type="InterPro" id="IPR036188">
    <property type="entry name" value="FAD/NAD-bd_sf"/>
</dbReference>
<keyword evidence="8" id="KW-1185">Reference proteome</keyword>
<evidence type="ECO:0000259" key="6">
    <source>
        <dbReference type="Pfam" id="PF05199"/>
    </source>
</evidence>
<dbReference type="SUPFAM" id="SSF51905">
    <property type="entry name" value="FAD/NAD(P)-binding domain"/>
    <property type="match status" value="1"/>
</dbReference>
<gene>
    <name evidence="7" type="ORF">EZM97_16300</name>
</gene>
<dbReference type="Gene3D" id="3.50.50.60">
    <property type="entry name" value="FAD/NAD(P)-binding domain"/>
    <property type="match status" value="2"/>
</dbReference>
<protein>
    <submittedName>
        <fullName evidence="7">GMC family oxidoreductase</fullName>
    </submittedName>
</protein>
<dbReference type="Proteomes" id="UP000291822">
    <property type="component" value="Unassembled WGS sequence"/>
</dbReference>
<dbReference type="InterPro" id="IPR051473">
    <property type="entry name" value="P2Ox-like"/>
</dbReference>
<dbReference type="EMBL" id="SJTG01000002">
    <property type="protein sequence ID" value="TCI10440.1"/>
    <property type="molecule type" value="Genomic_DNA"/>
</dbReference>
<sequence>MIIDYLSGAYPAEVEADLCIIGAGAAGIAIAREFIGSHVTVCLVEGGGFTGEQRSQELYEGSSVGHVPFDPGTSRMRVFGGSCNLWGGGCIPLSRQDMSARDWVPHSGWPITYNELVPYYARAKTYCHLHSHDFVDGSFATPTFHQPIAFNEETLVNQVFVHSPILFGDTYRDELEQAANITVLLHANVLELMASPDGRSVRSARLGSLDGHRGSVRARQYVLACGGIENARLMLLSDSVVPQGLGNQHDVVGRYFMDHPSGTLGRLSTKAPHRVTRPYDRRRYRGATPSFPEIGLSDRAQRAHRVLNGRMHPFGVEGPLPRGIRALRELRAALRPAPRDENALLEEQMSAALRNAPAVEAVAVPGSLGLAALRVGLGVGDLARAFVHKLADRPTVASSHIDLVGYFEQAPNPDSRITLGHDTDAFGQRKVSVDWRLTSLDHHTYRAAASLFGSGLAHACQGHFQLDPWLSDDIAVTPLIHGTAHHLGTTRMSDDPRTGVVDRNCKVHGMDNLYLAGSSVFPTGGWAFPTFTIVALSLRLADQLRTLLTPYVSSGLM</sequence>
<accession>A0A4R0YVR7</accession>
<name>A0A4R0YVR7_9GAMM</name>
<comment type="cofactor">
    <cofactor evidence="1">
        <name>FAD</name>
        <dbReference type="ChEBI" id="CHEBI:57692"/>
    </cofactor>
</comment>